<dbReference type="Gene3D" id="3.40.50.1170">
    <property type="entry name" value="L-asparaginase, N-terminal domain"/>
    <property type="match status" value="1"/>
</dbReference>
<dbReference type="PANTHER" id="PTHR11707">
    <property type="entry name" value="L-ASPARAGINASE"/>
    <property type="match status" value="1"/>
</dbReference>
<keyword evidence="2" id="KW-0378">Hydrolase</keyword>
<name>A0AAX1UK66_CERSP</name>
<dbReference type="InterPro" id="IPR037152">
    <property type="entry name" value="L-asparaginase_N_sf"/>
</dbReference>
<organism evidence="6 7">
    <name type="scientific">Cereibacter sphaeroides</name>
    <name type="common">Rhodobacter sphaeroides</name>
    <dbReference type="NCBI Taxonomy" id="1063"/>
    <lineage>
        <taxon>Bacteria</taxon>
        <taxon>Pseudomonadati</taxon>
        <taxon>Pseudomonadota</taxon>
        <taxon>Alphaproteobacteria</taxon>
        <taxon>Rhodobacterales</taxon>
        <taxon>Paracoccaceae</taxon>
        <taxon>Cereibacter</taxon>
    </lineage>
</organism>
<dbReference type="InterPro" id="IPR027473">
    <property type="entry name" value="L-asparaginase_C"/>
</dbReference>
<reference evidence="6 7" key="1">
    <citation type="submission" date="2018-08" db="EMBL/GenBank/DDBJ databases">
        <title>Draft genome sequence of Rhodobacter sphaeroides FY.</title>
        <authorList>
            <person name="Rayyan A."/>
            <person name="Meyer T.E."/>
            <person name="Kyndt J.A."/>
        </authorList>
    </citation>
    <scope>NUCLEOTIDE SEQUENCE [LARGE SCALE GENOMIC DNA]</scope>
    <source>
        <strain evidence="6 7">FY</strain>
    </source>
</reference>
<evidence type="ECO:0000259" key="4">
    <source>
        <dbReference type="Pfam" id="PF00710"/>
    </source>
</evidence>
<dbReference type="InterPro" id="IPR036152">
    <property type="entry name" value="Asp/glu_Ase-like_sf"/>
</dbReference>
<dbReference type="Pfam" id="PF00710">
    <property type="entry name" value="Asparaginase"/>
    <property type="match status" value="1"/>
</dbReference>
<accession>A0AAX1UK66</accession>
<dbReference type="PIRSF" id="PIRSF500176">
    <property type="entry name" value="L_ASNase"/>
    <property type="match status" value="1"/>
</dbReference>
<feature type="domain" description="Asparaginase/glutaminase C-terminal" evidence="5">
    <location>
        <begin position="222"/>
        <end position="328"/>
    </location>
</feature>
<dbReference type="GO" id="GO:0004067">
    <property type="term" value="F:asparaginase activity"/>
    <property type="evidence" value="ECO:0007669"/>
    <property type="project" value="UniProtKB-UniRule"/>
</dbReference>
<gene>
    <name evidence="6" type="ORF">D1114_11575</name>
</gene>
<evidence type="ECO:0000256" key="1">
    <source>
        <dbReference type="ARBA" id="ARBA00010518"/>
    </source>
</evidence>
<dbReference type="Pfam" id="PF17763">
    <property type="entry name" value="Asparaginase_C"/>
    <property type="match status" value="1"/>
</dbReference>
<dbReference type="PROSITE" id="PS51732">
    <property type="entry name" value="ASN_GLN_ASE_3"/>
    <property type="match status" value="1"/>
</dbReference>
<dbReference type="InterPro" id="IPR040919">
    <property type="entry name" value="Asparaginase_C"/>
</dbReference>
<dbReference type="Gene3D" id="3.40.50.40">
    <property type="match status" value="1"/>
</dbReference>
<dbReference type="AlphaFoldDB" id="A0AAX1UK66"/>
<dbReference type="EMBL" id="QWGP01000011">
    <property type="protein sequence ID" value="RHZ94701.1"/>
    <property type="molecule type" value="Genomic_DNA"/>
</dbReference>
<dbReference type="RefSeq" id="WP_119000239.1">
    <property type="nucleotide sequence ID" value="NZ_QWGP01000011.1"/>
</dbReference>
<evidence type="ECO:0000259" key="5">
    <source>
        <dbReference type="Pfam" id="PF17763"/>
    </source>
</evidence>
<dbReference type="GO" id="GO:0006528">
    <property type="term" value="P:asparagine metabolic process"/>
    <property type="evidence" value="ECO:0007669"/>
    <property type="project" value="InterPro"/>
</dbReference>
<dbReference type="SUPFAM" id="SSF53774">
    <property type="entry name" value="Glutaminase/Asparaginase"/>
    <property type="match status" value="1"/>
</dbReference>
<proteinExistence type="inferred from homology"/>
<dbReference type="InterPro" id="IPR006034">
    <property type="entry name" value="Asparaginase/glutaminase-like"/>
</dbReference>
<evidence type="ECO:0000313" key="7">
    <source>
        <dbReference type="Proteomes" id="UP000266305"/>
    </source>
</evidence>
<dbReference type="PIRSF" id="PIRSF001220">
    <property type="entry name" value="L-ASNase_gatD"/>
    <property type="match status" value="1"/>
</dbReference>
<feature type="active site" description="O-isoaspartyl threonine intermediate" evidence="3">
    <location>
        <position position="19"/>
    </location>
</feature>
<dbReference type="SMART" id="SM00870">
    <property type="entry name" value="Asparaginase"/>
    <property type="match status" value="1"/>
</dbReference>
<comment type="caution">
    <text evidence="6">The sequence shown here is derived from an EMBL/GenBank/DDBJ whole genome shotgun (WGS) entry which is preliminary data.</text>
</comment>
<feature type="domain" description="L-asparaginase N-terminal" evidence="4">
    <location>
        <begin position="10"/>
        <end position="204"/>
    </location>
</feature>
<comment type="similarity">
    <text evidence="1">Belongs to the asparaginase 1 family.</text>
</comment>
<dbReference type="CDD" id="cd08964">
    <property type="entry name" value="L-asparaginase_II"/>
    <property type="match status" value="1"/>
</dbReference>
<evidence type="ECO:0000256" key="3">
    <source>
        <dbReference type="PIRSR" id="PIRSR001220-1"/>
    </source>
</evidence>
<dbReference type="Proteomes" id="UP000266305">
    <property type="component" value="Unassembled WGS sequence"/>
</dbReference>
<dbReference type="InterPro" id="IPR027474">
    <property type="entry name" value="L-asparaginase_N"/>
</dbReference>
<dbReference type="PANTHER" id="PTHR11707:SF28">
    <property type="entry name" value="60 KDA LYSOPHOSPHOLIPASE"/>
    <property type="match status" value="1"/>
</dbReference>
<evidence type="ECO:0000256" key="2">
    <source>
        <dbReference type="ARBA" id="ARBA00022801"/>
    </source>
</evidence>
<evidence type="ECO:0000313" key="6">
    <source>
        <dbReference type="EMBL" id="RHZ94701.1"/>
    </source>
</evidence>
<sequence length="332" mass="34476">MSRQEAPRPKVAVIAGGGTLTALASDPFEICDYGQAGSLTAADLIDRCAAMADRVALVPLGFEPRPSFDMGPEQWGAICGLCATALAEDPGLAGFVLTHGTGSLEEAAFFLSLVWDLPVPLVVTGAQRPASALSSDGYMNLFQAALVAAHPQARAEGVLVVAHGEIHLPFEVTKTATFGLDTFRSPDLGPVGLVIGGQVRFLRPAIPRAPRADWRGLGALPRVDILYCHSGGDACAIEAFLAAGARGLVVAGFAPGYATGAQARRLETWVREEGGVVVMASRGHGPVVANSRNDGHGFLPAGRAAPVKARLLLQLALAAGRAPAQIARDFEF</sequence>
<dbReference type="InterPro" id="IPR004550">
    <property type="entry name" value="AsnASE_II"/>
</dbReference>
<dbReference type="PRINTS" id="PR00139">
    <property type="entry name" value="ASNGLNASE"/>
</dbReference>
<protein>
    <submittedName>
        <fullName evidence="6">Asparaginase</fullName>
    </submittedName>
</protein>